<dbReference type="eggNOG" id="KOG2074">
    <property type="taxonomic scope" value="Eukaryota"/>
</dbReference>
<evidence type="ECO:0000256" key="2">
    <source>
        <dbReference type="ARBA" id="ARBA00009448"/>
    </source>
</evidence>
<feature type="domain" description="BSD" evidence="8">
    <location>
        <begin position="233"/>
        <end position="285"/>
    </location>
</feature>
<evidence type="ECO:0000256" key="3">
    <source>
        <dbReference type="ARBA" id="ARBA00022737"/>
    </source>
</evidence>
<evidence type="ECO:0000256" key="7">
    <source>
        <dbReference type="SAM" id="MobiDB-lite"/>
    </source>
</evidence>
<evidence type="ECO:0000313" key="9">
    <source>
        <dbReference type="EMBL" id="EEH53945.1"/>
    </source>
</evidence>
<dbReference type="InterPro" id="IPR027079">
    <property type="entry name" value="Tfb1/GTF2H1"/>
</dbReference>
<dbReference type="SMART" id="SM00751">
    <property type="entry name" value="BSD"/>
    <property type="match status" value="1"/>
</dbReference>
<protein>
    <submittedName>
        <fullName evidence="9">Predicted protein</fullName>
    </submittedName>
</protein>
<keyword evidence="3" id="KW-0677">Repeat</keyword>
<dbReference type="AlphaFoldDB" id="C1N257"/>
<organism evidence="10">
    <name type="scientific">Micromonas pusilla (strain CCMP1545)</name>
    <name type="common">Picoplanktonic green alga</name>
    <dbReference type="NCBI Taxonomy" id="564608"/>
    <lineage>
        <taxon>Eukaryota</taxon>
        <taxon>Viridiplantae</taxon>
        <taxon>Chlorophyta</taxon>
        <taxon>Mamiellophyceae</taxon>
        <taxon>Mamiellales</taxon>
        <taxon>Mamiellaceae</taxon>
        <taxon>Micromonas</taxon>
    </lineage>
</organism>
<evidence type="ECO:0000256" key="1">
    <source>
        <dbReference type="ARBA" id="ARBA00004123"/>
    </source>
</evidence>
<evidence type="ECO:0000259" key="8">
    <source>
        <dbReference type="PROSITE" id="PS50858"/>
    </source>
</evidence>
<gene>
    <name evidence="9" type="ORF">MICPUCDRAFT_51857</name>
</gene>
<evidence type="ECO:0000313" key="10">
    <source>
        <dbReference type="Proteomes" id="UP000001876"/>
    </source>
</evidence>
<dbReference type="GO" id="GO:0006289">
    <property type="term" value="P:nucleotide-excision repair"/>
    <property type="evidence" value="ECO:0007669"/>
    <property type="project" value="InterPro"/>
</dbReference>
<dbReference type="Pfam" id="PF08567">
    <property type="entry name" value="PH_TFIIH"/>
    <property type="match status" value="1"/>
</dbReference>
<dbReference type="GeneID" id="9687672"/>
<dbReference type="InterPro" id="IPR005607">
    <property type="entry name" value="BSD_dom"/>
</dbReference>
<comment type="subcellular location">
    <subcellularLocation>
        <location evidence="1">Nucleus</location>
    </subcellularLocation>
</comment>
<keyword evidence="5" id="KW-0804">Transcription</keyword>
<dbReference type="Pfam" id="PF03909">
    <property type="entry name" value="BSD"/>
    <property type="match status" value="1"/>
</dbReference>
<accession>C1N257</accession>
<feature type="compositionally biased region" description="Low complexity" evidence="7">
    <location>
        <begin position="572"/>
        <end position="584"/>
    </location>
</feature>
<feature type="region of interest" description="Disordered" evidence="7">
    <location>
        <begin position="547"/>
        <end position="595"/>
    </location>
</feature>
<dbReference type="PROSITE" id="PS50858">
    <property type="entry name" value="BSD"/>
    <property type="match status" value="1"/>
</dbReference>
<dbReference type="InterPro" id="IPR013876">
    <property type="entry name" value="TFIIH_BTF_p62_N"/>
</dbReference>
<dbReference type="PANTHER" id="PTHR12856">
    <property type="entry name" value="TRANSCRIPTION INITIATION FACTOR IIH-RELATED"/>
    <property type="match status" value="1"/>
</dbReference>
<dbReference type="GO" id="GO:0006351">
    <property type="term" value="P:DNA-templated transcription"/>
    <property type="evidence" value="ECO:0007669"/>
    <property type="project" value="InterPro"/>
</dbReference>
<reference evidence="9 10" key="1">
    <citation type="journal article" date="2009" name="Science">
        <title>Green evolution and dynamic adaptations revealed by genomes of the marine picoeukaryotes Micromonas.</title>
        <authorList>
            <person name="Worden A.Z."/>
            <person name="Lee J.H."/>
            <person name="Mock T."/>
            <person name="Rouze P."/>
            <person name="Simmons M.P."/>
            <person name="Aerts A.L."/>
            <person name="Allen A.E."/>
            <person name="Cuvelier M.L."/>
            <person name="Derelle E."/>
            <person name="Everett M.V."/>
            <person name="Foulon E."/>
            <person name="Grimwood J."/>
            <person name="Gundlach H."/>
            <person name="Henrissat B."/>
            <person name="Napoli C."/>
            <person name="McDonald S.M."/>
            <person name="Parker M.S."/>
            <person name="Rombauts S."/>
            <person name="Salamov A."/>
            <person name="Von Dassow P."/>
            <person name="Badger J.H."/>
            <person name="Coutinho P.M."/>
            <person name="Demir E."/>
            <person name="Dubchak I."/>
            <person name="Gentemann C."/>
            <person name="Eikrem W."/>
            <person name="Gready J.E."/>
            <person name="John U."/>
            <person name="Lanier W."/>
            <person name="Lindquist E.A."/>
            <person name="Lucas S."/>
            <person name="Mayer K.F."/>
            <person name="Moreau H."/>
            <person name="Not F."/>
            <person name="Otillar R."/>
            <person name="Panaud O."/>
            <person name="Pangilinan J."/>
            <person name="Paulsen I."/>
            <person name="Piegu B."/>
            <person name="Poliakov A."/>
            <person name="Robbens S."/>
            <person name="Schmutz J."/>
            <person name="Toulza E."/>
            <person name="Wyss T."/>
            <person name="Zelensky A."/>
            <person name="Zhou K."/>
            <person name="Armbrust E.V."/>
            <person name="Bhattacharya D."/>
            <person name="Goodenough U.W."/>
            <person name="Van de Peer Y."/>
            <person name="Grigoriev I.V."/>
        </authorList>
    </citation>
    <scope>NUCLEOTIDE SEQUENCE [LARGE SCALE GENOMIC DNA]</scope>
    <source>
        <strain evidence="9 10">CCMP1545</strain>
    </source>
</reference>
<dbReference type="EMBL" id="GG663745">
    <property type="protein sequence ID" value="EEH53945.1"/>
    <property type="molecule type" value="Genomic_DNA"/>
</dbReference>
<evidence type="ECO:0000256" key="5">
    <source>
        <dbReference type="ARBA" id="ARBA00023163"/>
    </source>
</evidence>
<dbReference type="OrthoDB" id="360521at2759"/>
<comment type="similarity">
    <text evidence="2">Belongs to the TFB1 family.</text>
</comment>
<keyword evidence="4" id="KW-0805">Transcription regulation</keyword>
<dbReference type="STRING" id="564608.C1N257"/>
<dbReference type="KEGG" id="mpp:MICPUCDRAFT_51857"/>
<feature type="region of interest" description="Disordered" evidence="7">
    <location>
        <begin position="498"/>
        <end position="519"/>
    </location>
</feature>
<dbReference type="Proteomes" id="UP000001876">
    <property type="component" value="Unassembled WGS sequence"/>
</dbReference>
<keyword evidence="6" id="KW-0539">Nucleus</keyword>
<dbReference type="GO" id="GO:0000439">
    <property type="term" value="C:transcription factor TFIIH core complex"/>
    <property type="evidence" value="ECO:0007669"/>
    <property type="project" value="InterPro"/>
</dbReference>
<sequence length="759" mass="78487">MADLTVPCAATVAGAQVPGHVTLTSDRLRWRPDAASATGEKSAALVSITAHQRNKAGAAKPSLRLVLGGDPPGAKAAAKAKAAKPKPPAMVLTFALESDRDALSDELKSRLAVVAARRAPASNLTSLARASDSAATLAARAALLKANPELAALHATLVKKGKGATLGKTTGEGGAADDDGTEDDGIRGAVTEEQFWAEREHLFDAAVAKKGAAQVAGVSNALDGDVKGTRDGRTDTVSCALSNEKMHRIFAERPAVRRAFLDNVPSKMTEREFWTRFLRSEYFKAARAGAPPQGEEEAADLALFSGSAKGAPPAAAKKTAANKSLAKAVNLVADADDDLRGGAAGGFGVFRDGGREPPPPSSEAAVAAARASAGGVKAAAAKYAAREVLANLNHHAEVVLRGRPSQPVTDARSAALAAAAQEDAGGAAGLCSIGGGGGDDDDGDVVVVLDDLREPEEVKRRTLTLRDESAYFRGAAAAAGKAAGTNANAQLAAAAAAATSGGKKRKAGGGGGDDDEYEPSGFDVEALKRVARFFKVEHKIDWGERADEDETATGAGGKKGAKKIKSEPAEGTTATAPTPTPTTTNKKPRELGPLVDPAQARKQLDAIAEENRRAKKNKGWTRAEALASGAFYTLVPIRPLTDGVPPAVDAEIKADAATAAELLKHFWSARPFATAAAWDRAYRVNAALGVLYDRMETRKKTLTPAGRHASAGRLSPLIAAMDAAFSFYDEEKRTRAGSYAAFEREREARGGASAPIELS</sequence>
<dbReference type="RefSeq" id="XP_003062233.1">
    <property type="nucleotide sequence ID" value="XM_003062187.1"/>
</dbReference>
<proteinExistence type="inferred from homology"/>
<evidence type="ECO:0000256" key="6">
    <source>
        <dbReference type="ARBA" id="ARBA00023242"/>
    </source>
</evidence>
<evidence type="ECO:0000256" key="4">
    <source>
        <dbReference type="ARBA" id="ARBA00023015"/>
    </source>
</evidence>
<feature type="region of interest" description="Disordered" evidence="7">
    <location>
        <begin position="164"/>
        <end position="185"/>
    </location>
</feature>
<name>C1N257_MICPC</name>
<keyword evidence="10" id="KW-1185">Reference proteome</keyword>